<keyword evidence="10 16" id="KW-1133">Transmembrane helix</keyword>
<dbReference type="PANTHER" id="PTHR11434">
    <property type="entry name" value="NADH-UBIQUINONE OXIDOREDUCTASE SUBUNIT ND4L"/>
    <property type="match status" value="1"/>
</dbReference>
<dbReference type="GO" id="GO:0030964">
    <property type="term" value="C:NADH dehydrogenase complex"/>
    <property type="evidence" value="ECO:0007669"/>
    <property type="project" value="TreeGrafter"/>
</dbReference>
<organism evidence="17">
    <name type="scientific">Munidopsis lauensis</name>
    <dbReference type="NCBI Taxonomy" id="418534"/>
    <lineage>
        <taxon>Eukaryota</taxon>
        <taxon>Metazoa</taxon>
        <taxon>Ecdysozoa</taxon>
        <taxon>Arthropoda</taxon>
        <taxon>Crustacea</taxon>
        <taxon>Multicrustacea</taxon>
        <taxon>Malacostraca</taxon>
        <taxon>Eumalacostraca</taxon>
        <taxon>Eucarida</taxon>
        <taxon>Decapoda</taxon>
        <taxon>Pleocyemata</taxon>
        <taxon>Anomura</taxon>
        <taxon>Galatheoidea</taxon>
        <taxon>Munidopsidae</taxon>
        <taxon>Munidopsis</taxon>
    </lineage>
</organism>
<evidence type="ECO:0000256" key="2">
    <source>
        <dbReference type="ARBA" id="ARBA00010519"/>
    </source>
</evidence>
<feature type="transmembrane region" description="Helical" evidence="16">
    <location>
        <begin position="30"/>
        <end position="48"/>
    </location>
</feature>
<evidence type="ECO:0000256" key="3">
    <source>
        <dbReference type="ARBA" id="ARBA00012944"/>
    </source>
</evidence>
<dbReference type="InterPro" id="IPR039428">
    <property type="entry name" value="NUOK/Mnh_C1-like"/>
</dbReference>
<comment type="catalytic activity">
    <reaction evidence="15 16">
        <text>a ubiquinone + NADH + 5 H(+)(in) = a ubiquinol + NAD(+) + 4 H(+)(out)</text>
        <dbReference type="Rhea" id="RHEA:29091"/>
        <dbReference type="Rhea" id="RHEA-COMP:9565"/>
        <dbReference type="Rhea" id="RHEA-COMP:9566"/>
        <dbReference type="ChEBI" id="CHEBI:15378"/>
        <dbReference type="ChEBI" id="CHEBI:16389"/>
        <dbReference type="ChEBI" id="CHEBI:17976"/>
        <dbReference type="ChEBI" id="CHEBI:57540"/>
        <dbReference type="ChEBI" id="CHEBI:57945"/>
        <dbReference type="EC" id="7.1.1.2"/>
    </reaction>
</comment>
<dbReference type="InterPro" id="IPR001133">
    <property type="entry name" value="NADH_UbQ_OxRdtase_chain4L/K"/>
</dbReference>
<geneLocation type="mitochondrion" evidence="17"/>
<feature type="transmembrane region" description="Helical" evidence="16">
    <location>
        <begin position="60"/>
        <end position="84"/>
    </location>
</feature>
<evidence type="ECO:0000256" key="12">
    <source>
        <dbReference type="ARBA" id="ARBA00023075"/>
    </source>
</evidence>
<evidence type="ECO:0000256" key="5">
    <source>
        <dbReference type="ARBA" id="ARBA00022448"/>
    </source>
</evidence>
<dbReference type="GO" id="GO:0042773">
    <property type="term" value="P:ATP synthesis coupled electron transport"/>
    <property type="evidence" value="ECO:0007669"/>
    <property type="project" value="UniProtKB-UniRule"/>
</dbReference>
<comment type="subcellular location">
    <subcellularLocation>
        <location evidence="16">Mitochondrion inner membrane</location>
        <topology evidence="16">Multi-pass membrane protein</topology>
    </subcellularLocation>
    <subcellularLocation>
        <location evidence="1">Mitochondrion membrane</location>
        <topology evidence="1">Multi-pass membrane protein</topology>
    </subcellularLocation>
</comment>
<dbReference type="Gene3D" id="1.10.287.3510">
    <property type="match status" value="1"/>
</dbReference>
<dbReference type="EMBL" id="MH717895">
    <property type="protein sequence ID" value="QFG40085.1"/>
    <property type="molecule type" value="Genomic_DNA"/>
</dbReference>
<evidence type="ECO:0000313" key="17">
    <source>
        <dbReference type="EMBL" id="QFG40085.1"/>
    </source>
</evidence>
<dbReference type="Pfam" id="PF00420">
    <property type="entry name" value="Oxidored_q2"/>
    <property type="match status" value="1"/>
</dbReference>
<keyword evidence="13 16" id="KW-0496">Mitochondrion</keyword>
<evidence type="ECO:0000256" key="1">
    <source>
        <dbReference type="ARBA" id="ARBA00004225"/>
    </source>
</evidence>
<accession>A0A5J6UPF7</accession>
<gene>
    <name evidence="17" type="primary">ND4L</name>
</gene>
<evidence type="ECO:0000256" key="15">
    <source>
        <dbReference type="ARBA" id="ARBA00049551"/>
    </source>
</evidence>
<dbReference type="GO" id="GO:0008137">
    <property type="term" value="F:NADH dehydrogenase (ubiquinone) activity"/>
    <property type="evidence" value="ECO:0007669"/>
    <property type="project" value="UniProtKB-EC"/>
</dbReference>
<keyword evidence="16" id="KW-0999">Mitochondrion inner membrane</keyword>
<keyword evidence="6 16" id="KW-0679">Respiratory chain</keyword>
<comment type="similarity">
    <text evidence="2 16">Belongs to the complex I subunit 4L family.</text>
</comment>
<evidence type="ECO:0000256" key="4">
    <source>
        <dbReference type="ARBA" id="ARBA00016612"/>
    </source>
</evidence>
<evidence type="ECO:0000256" key="7">
    <source>
        <dbReference type="ARBA" id="ARBA00022692"/>
    </source>
</evidence>
<evidence type="ECO:0000256" key="6">
    <source>
        <dbReference type="ARBA" id="ARBA00022660"/>
    </source>
</evidence>
<evidence type="ECO:0000256" key="8">
    <source>
        <dbReference type="ARBA" id="ARBA00022967"/>
    </source>
</evidence>
<dbReference type="PANTHER" id="PTHR11434:SF0">
    <property type="entry name" value="NADH-UBIQUINONE OXIDOREDUCTASE CHAIN 4L"/>
    <property type="match status" value="1"/>
</dbReference>
<dbReference type="AlphaFoldDB" id="A0A5J6UPF7"/>
<reference evidence="17" key="1">
    <citation type="journal article" date="2019" name="Ecol. Evol.">
        <title>The complete mitochondrial genomes of two vent squat lobsters, Munidopsis lauensis and M. verrilli: Novel gene arrangements and phylogenetic implications.</title>
        <authorList>
            <person name="Sun S.E."/>
            <person name="Sha Z."/>
            <person name="Wang Y."/>
        </authorList>
    </citation>
    <scope>NUCLEOTIDE SEQUENCE</scope>
</reference>
<evidence type="ECO:0000256" key="11">
    <source>
        <dbReference type="ARBA" id="ARBA00023027"/>
    </source>
</evidence>
<keyword evidence="5 16" id="KW-0813">Transport</keyword>
<keyword evidence="14 16" id="KW-0472">Membrane</keyword>
<evidence type="ECO:0000256" key="14">
    <source>
        <dbReference type="ARBA" id="ARBA00023136"/>
    </source>
</evidence>
<dbReference type="GO" id="GO:0005743">
    <property type="term" value="C:mitochondrial inner membrane"/>
    <property type="evidence" value="ECO:0007669"/>
    <property type="project" value="UniProtKB-SubCell"/>
</dbReference>
<evidence type="ECO:0000256" key="9">
    <source>
        <dbReference type="ARBA" id="ARBA00022982"/>
    </source>
</evidence>
<sequence>MMILNKFYVISSVVMVVSGLGGFVAHQKHLLNVLLSLEFIMLGIFFLMSTLISSLGGEMYFILFFLVLAACEGALGLSLLVLVVCFCGNDYFNSVSSLSC</sequence>
<keyword evidence="8 16" id="KW-1278">Translocase</keyword>
<evidence type="ECO:0000256" key="16">
    <source>
        <dbReference type="RuleBase" id="RU004419"/>
    </source>
</evidence>
<dbReference type="EC" id="7.1.1.2" evidence="3 16"/>
<proteinExistence type="inferred from homology"/>
<keyword evidence="7 16" id="KW-0812">Transmembrane</keyword>
<name>A0A5J6UPF7_9EUCA</name>
<keyword evidence="12 16" id="KW-0830">Ubiquinone</keyword>
<protein>
    <recommendedName>
        <fullName evidence="4 16">NADH-ubiquinone oxidoreductase chain 4L</fullName>
        <ecNumber evidence="3 16">7.1.1.2</ecNumber>
    </recommendedName>
</protein>
<feature type="transmembrane region" description="Helical" evidence="16">
    <location>
        <begin position="7"/>
        <end position="24"/>
    </location>
</feature>
<evidence type="ECO:0000256" key="13">
    <source>
        <dbReference type="ARBA" id="ARBA00023128"/>
    </source>
</evidence>
<comment type="function">
    <text evidence="16">Core subunit of the mitochondrial membrane respiratory chain NADH dehydrogenase (Complex I) which catalyzes electron transfer from NADH through the respiratory chain, using ubiquinone as an electron acceptor.</text>
</comment>
<dbReference type="GO" id="GO:0016651">
    <property type="term" value="F:oxidoreductase activity, acting on NAD(P)H"/>
    <property type="evidence" value="ECO:0007669"/>
    <property type="project" value="InterPro"/>
</dbReference>
<evidence type="ECO:0000256" key="10">
    <source>
        <dbReference type="ARBA" id="ARBA00022989"/>
    </source>
</evidence>
<keyword evidence="11 16" id="KW-0520">NAD</keyword>
<keyword evidence="9 16" id="KW-0249">Electron transport</keyword>